<feature type="compositionally biased region" description="Polar residues" evidence="2">
    <location>
        <begin position="22"/>
        <end position="32"/>
    </location>
</feature>
<name>A0A8H6D332_9HYPO</name>
<dbReference type="Proteomes" id="UP000532311">
    <property type="component" value="Unassembled WGS sequence"/>
</dbReference>
<dbReference type="EMBL" id="JAAQPF010000473">
    <property type="protein sequence ID" value="KAF5701759.1"/>
    <property type="molecule type" value="Genomic_DNA"/>
</dbReference>
<dbReference type="InterPro" id="IPR003305">
    <property type="entry name" value="CenC_carb-bd"/>
</dbReference>
<protein>
    <recommendedName>
        <fullName evidence="4">CBM-cenC domain-containing protein</fullName>
    </recommendedName>
</protein>
<dbReference type="SUPFAM" id="SSF49785">
    <property type="entry name" value="Galactose-binding domain-like"/>
    <property type="match status" value="1"/>
</dbReference>
<dbReference type="Gene3D" id="2.60.120.260">
    <property type="entry name" value="Galactose-binding domain-like"/>
    <property type="match status" value="1"/>
</dbReference>
<dbReference type="InterPro" id="IPR008979">
    <property type="entry name" value="Galactose-bd-like_sf"/>
</dbReference>
<accession>A0A8H6D332</accession>
<keyword evidence="3" id="KW-0732">Signal</keyword>
<evidence type="ECO:0000259" key="4">
    <source>
        <dbReference type="Pfam" id="PF02018"/>
    </source>
</evidence>
<dbReference type="AlphaFoldDB" id="A0A8H6D332"/>
<dbReference type="GO" id="GO:0016798">
    <property type="term" value="F:hydrolase activity, acting on glycosyl bonds"/>
    <property type="evidence" value="ECO:0007669"/>
    <property type="project" value="InterPro"/>
</dbReference>
<gene>
    <name evidence="5" type="ORF">FGLOB1_9994</name>
</gene>
<comment type="caution">
    <text evidence="5">The sequence shown here is derived from an EMBL/GenBank/DDBJ whole genome shotgun (WGS) entry which is preliminary data.</text>
</comment>
<evidence type="ECO:0000313" key="6">
    <source>
        <dbReference type="Proteomes" id="UP000532311"/>
    </source>
</evidence>
<sequence length="299" mass="31016">MRFTHSALLLALCQLASASPCKPSSSVTSNAPTSTDNESASSATETSTAISVETGSFTVSDDATLTASVTVSTSDVLISTTLASTPSAEPTTTLEAATDLSTTVDEATTTTTTTFESETTSDSATLVSTTTAEASTTTSAAPEVPSNRVLNPGFEDTLVYPWESMSGTLSRTSSEVHSGSQSGFYSGNTPMSAIQGIRQFIDPTWITPGKSYKFSAWVKITNTAGCGSRTVVCGHGVGQGTTGLGGTITENGDFSMASVTCSWTQSQWEARPSVQIRSYCTGFSFFVDDATLEEVETLG</sequence>
<keyword evidence="6" id="KW-1185">Reference proteome</keyword>
<keyword evidence="1" id="KW-0378">Hydrolase</keyword>
<proteinExistence type="predicted"/>
<feature type="compositionally biased region" description="Low complexity" evidence="2">
    <location>
        <begin position="99"/>
        <end position="146"/>
    </location>
</feature>
<feature type="region of interest" description="Disordered" evidence="2">
    <location>
        <begin position="19"/>
        <end position="49"/>
    </location>
</feature>
<feature type="signal peptide" evidence="3">
    <location>
        <begin position="1"/>
        <end position="18"/>
    </location>
</feature>
<reference evidence="5 6" key="1">
    <citation type="submission" date="2020-05" db="EMBL/GenBank/DDBJ databases">
        <title>Identification and distribution of gene clusters putatively required for synthesis of sphingolipid metabolism inhibitors in phylogenetically diverse species of the filamentous fungus Fusarium.</title>
        <authorList>
            <person name="Kim H.-S."/>
            <person name="Busman M."/>
            <person name="Brown D.W."/>
            <person name="Divon H."/>
            <person name="Uhlig S."/>
            <person name="Proctor R.H."/>
        </authorList>
    </citation>
    <scope>NUCLEOTIDE SEQUENCE [LARGE SCALE GENOMIC DNA]</scope>
    <source>
        <strain evidence="5 6">NRRL 26131</strain>
    </source>
</reference>
<evidence type="ECO:0000256" key="2">
    <source>
        <dbReference type="SAM" id="MobiDB-lite"/>
    </source>
</evidence>
<evidence type="ECO:0000256" key="3">
    <source>
        <dbReference type="SAM" id="SignalP"/>
    </source>
</evidence>
<dbReference type="Pfam" id="PF02018">
    <property type="entry name" value="CBM_4_9"/>
    <property type="match status" value="1"/>
</dbReference>
<evidence type="ECO:0000313" key="5">
    <source>
        <dbReference type="EMBL" id="KAF5701759.1"/>
    </source>
</evidence>
<feature type="domain" description="CBM-cenC" evidence="4">
    <location>
        <begin position="147"/>
        <end position="224"/>
    </location>
</feature>
<feature type="region of interest" description="Disordered" evidence="2">
    <location>
        <begin position="99"/>
        <end position="152"/>
    </location>
</feature>
<evidence type="ECO:0000256" key="1">
    <source>
        <dbReference type="ARBA" id="ARBA00022801"/>
    </source>
</evidence>
<organism evidence="5 6">
    <name type="scientific">Fusarium globosum</name>
    <dbReference type="NCBI Taxonomy" id="78864"/>
    <lineage>
        <taxon>Eukaryota</taxon>
        <taxon>Fungi</taxon>
        <taxon>Dikarya</taxon>
        <taxon>Ascomycota</taxon>
        <taxon>Pezizomycotina</taxon>
        <taxon>Sordariomycetes</taxon>
        <taxon>Hypocreomycetidae</taxon>
        <taxon>Hypocreales</taxon>
        <taxon>Nectriaceae</taxon>
        <taxon>Fusarium</taxon>
        <taxon>Fusarium fujikuroi species complex</taxon>
    </lineage>
</organism>
<feature type="compositionally biased region" description="Low complexity" evidence="2">
    <location>
        <begin position="33"/>
        <end position="49"/>
    </location>
</feature>
<feature type="chain" id="PRO_5034338809" description="CBM-cenC domain-containing protein" evidence="3">
    <location>
        <begin position="19"/>
        <end position="299"/>
    </location>
</feature>